<dbReference type="PANTHER" id="PTHR10744">
    <property type="entry name" value="40S RIBOSOMAL PROTEIN S11 FAMILY MEMBER"/>
    <property type="match status" value="1"/>
</dbReference>
<keyword evidence="3 6" id="KW-0694">RNA-binding</keyword>
<keyword evidence="9" id="KW-1185">Reference proteome</keyword>
<dbReference type="NCBIfam" id="TIGR03635">
    <property type="entry name" value="uS17_bact"/>
    <property type="match status" value="1"/>
</dbReference>
<evidence type="ECO:0000256" key="2">
    <source>
        <dbReference type="ARBA" id="ARBA00022730"/>
    </source>
</evidence>
<dbReference type="RefSeq" id="WP_075148070.1">
    <property type="nucleotide sequence ID" value="NZ_CP018839.1"/>
</dbReference>
<dbReference type="NCBIfam" id="NF004123">
    <property type="entry name" value="PRK05610.1"/>
    <property type="match status" value="1"/>
</dbReference>
<evidence type="ECO:0000256" key="7">
    <source>
        <dbReference type="RuleBase" id="RU003872"/>
    </source>
</evidence>
<dbReference type="KEGG" id="tcl:Tchl_1760"/>
<dbReference type="GO" id="GO:0019843">
    <property type="term" value="F:rRNA binding"/>
    <property type="evidence" value="ECO:0007669"/>
    <property type="project" value="UniProtKB-UniRule"/>
</dbReference>
<dbReference type="EMBL" id="CP018839">
    <property type="protein sequence ID" value="APR04614.1"/>
    <property type="molecule type" value="Genomic_DNA"/>
</dbReference>
<dbReference type="PRINTS" id="PR00973">
    <property type="entry name" value="RIBOSOMALS17"/>
</dbReference>
<dbReference type="Gene3D" id="2.40.50.140">
    <property type="entry name" value="Nucleic acid-binding proteins"/>
    <property type="match status" value="1"/>
</dbReference>
<keyword evidence="4 6" id="KW-0689">Ribosomal protein</keyword>
<dbReference type="HAMAP" id="MF_01345_B">
    <property type="entry name" value="Ribosomal_uS17_B"/>
    <property type="match status" value="1"/>
</dbReference>
<dbReference type="InterPro" id="IPR019979">
    <property type="entry name" value="Ribosomal_uS17_CS"/>
</dbReference>
<dbReference type="PANTHER" id="PTHR10744:SF1">
    <property type="entry name" value="SMALL RIBOSOMAL SUBUNIT PROTEIN US17M"/>
    <property type="match status" value="1"/>
</dbReference>
<dbReference type="SUPFAM" id="SSF50249">
    <property type="entry name" value="Nucleic acid-binding proteins"/>
    <property type="match status" value="1"/>
</dbReference>
<evidence type="ECO:0000256" key="3">
    <source>
        <dbReference type="ARBA" id="ARBA00022884"/>
    </source>
</evidence>
<comment type="similarity">
    <text evidence="1 6 7">Belongs to the universal ribosomal protein uS17 family.</text>
</comment>
<dbReference type="GO" id="GO:0006412">
    <property type="term" value="P:translation"/>
    <property type="evidence" value="ECO:0007669"/>
    <property type="project" value="UniProtKB-UniRule"/>
</dbReference>
<dbReference type="InterPro" id="IPR012340">
    <property type="entry name" value="NA-bd_OB-fold"/>
</dbReference>
<proteinExistence type="inferred from homology"/>
<dbReference type="CDD" id="cd00364">
    <property type="entry name" value="Ribosomal_uS17"/>
    <property type="match status" value="1"/>
</dbReference>
<dbReference type="InterPro" id="IPR019984">
    <property type="entry name" value="Ribosomal_uS17_bact/chlr"/>
</dbReference>
<dbReference type="InterPro" id="IPR000266">
    <property type="entry name" value="Ribosomal_uS17"/>
</dbReference>
<evidence type="ECO:0000256" key="5">
    <source>
        <dbReference type="ARBA" id="ARBA00023274"/>
    </source>
</evidence>
<evidence type="ECO:0000256" key="6">
    <source>
        <dbReference type="HAMAP-Rule" id="MF_01345"/>
    </source>
</evidence>
<sequence>MSEQVEKVRRALVGRVVSDKMQKTVTVLVERRVKHPLYGKVITRSAKYHAHVEDGVAAAGDLVEIEECRPISRTKTWRVAKVLEKARII</sequence>
<reference evidence="8 9" key="1">
    <citation type="submission" date="2016-12" db="EMBL/GenBank/DDBJ databases">
        <title>Complete genome sequence of Thauera chlorobenzoica, a Betaproteobacterium degrading haloaromatics anaerobically to CO2 and halides.</title>
        <authorList>
            <person name="Goris T."/>
            <person name="Mergelsberg M."/>
            <person name="Boll M."/>
        </authorList>
    </citation>
    <scope>NUCLEOTIDE SEQUENCE [LARGE SCALE GENOMIC DNA]</scope>
    <source>
        <strain evidence="8 9">3CB1</strain>
    </source>
</reference>
<dbReference type="GO" id="GO:0003735">
    <property type="term" value="F:structural constituent of ribosome"/>
    <property type="evidence" value="ECO:0007669"/>
    <property type="project" value="UniProtKB-UniRule"/>
</dbReference>
<keyword evidence="5 6" id="KW-0687">Ribonucleoprotein</keyword>
<dbReference type="GO" id="GO:0022627">
    <property type="term" value="C:cytosolic small ribosomal subunit"/>
    <property type="evidence" value="ECO:0007669"/>
    <property type="project" value="UniProtKB-UniRule"/>
</dbReference>
<dbReference type="AlphaFoldDB" id="A0A1H5Y7I5"/>
<organism evidence="8 9">
    <name type="scientific">Thauera chlorobenzoica</name>
    <dbReference type="NCBI Taxonomy" id="96773"/>
    <lineage>
        <taxon>Bacteria</taxon>
        <taxon>Pseudomonadati</taxon>
        <taxon>Pseudomonadota</taxon>
        <taxon>Betaproteobacteria</taxon>
        <taxon>Rhodocyclales</taxon>
        <taxon>Zoogloeaceae</taxon>
        <taxon>Thauera</taxon>
    </lineage>
</organism>
<keyword evidence="2 6" id="KW-0699">rRNA-binding</keyword>
<comment type="function">
    <text evidence="6">One of the primary rRNA binding proteins, it binds specifically to the 5'-end of 16S ribosomal RNA.</text>
</comment>
<dbReference type="OrthoDB" id="9811714at2"/>
<evidence type="ECO:0000256" key="4">
    <source>
        <dbReference type="ARBA" id="ARBA00022980"/>
    </source>
</evidence>
<dbReference type="Proteomes" id="UP000185739">
    <property type="component" value="Chromosome"/>
</dbReference>
<dbReference type="STRING" id="96773.Tchl_1760"/>
<gene>
    <name evidence="6" type="primary">rpsQ</name>
    <name evidence="8" type="ORF">Tchl_1760</name>
</gene>
<evidence type="ECO:0000256" key="1">
    <source>
        <dbReference type="ARBA" id="ARBA00010254"/>
    </source>
</evidence>
<evidence type="ECO:0000313" key="8">
    <source>
        <dbReference type="EMBL" id="APR04614.1"/>
    </source>
</evidence>
<comment type="subunit">
    <text evidence="6">Part of the 30S ribosomal subunit.</text>
</comment>
<dbReference type="PROSITE" id="PS00056">
    <property type="entry name" value="RIBOSOMAL_S17"/>
    <property type="match status" value="1"/>
</dbReference>
<accession>A0A1H5Y7I5</accession>
<dbReference type="Pfam" id="PF00366">
    <property type="entry name" value="Ribosomal_S17"/>
    <property type="match status" value="1"/>
</dbReference>
<evidence type="ECO:0000313" key="9">
    <source>
        <dbReference type="Proteomes" id="UP000185739"/>
    </source>
</evidence>
<name>A0A1H5Y7I5_9RHOO</name>
<protein>
    <recommendedName>
        <fullName evidence="6">Small ribosomal subunit protein uS17</fullName>
    </recommendedName>
</protein>